<dbReference type="SUPFAM" id="SSF53448">
    <property type="entry name" value="Nucleotide-diphospho-sugar transferases"/>
    <property type="match status" value="3"/>
</dbReference>
<dbReference type="Pfam" id="PF00535">
    <property type="entry name" value="Glycos_transf_2"/>
    <property type="match status" value="1"/>
</dbReference>
<keyword evidence="3" id="KW-0479">Metal-binding</keyword>
<evidence type="ECO:0000256" key="3">
    <source>
        <dbReference type="ARBA" id="ARBA00022723"/>
    </source>
</evidence>
<dbReference type="InterPro" id="IPR050748">
    <property type="entry name" value="Glycosyltrans_8_dom-fam"/>
</dbReference>
<accession>A0A6F9Y8M4</accession>
<keyword evidence="2" id="KW-0808">Transferase</keyword>
<dbReference type="InterPro" id="IPR029044">
    <property type="entry name" value="Nucleotide-diphossugar_trans"/>
</dbReference>
<dbReference type="Gene3D" id="3.90.550.10">
    <property type="entry name" value="Spore Coat Polysaccharide Biosynthesis Protein SpsA, Chain A"/>
    <property type="match status" value="2"/>
</dbReference>
<dbReference type="GO" id="GO:0016757">
    <property type="term" value="F:glycosyltransferase activity"/>
    <property type="evidence" value="ECO:0007669"/>
    <property type="project" value="UniProtKB-KW"/>
</dbReference>
<gene>
    <name evidence="5" type="ORF">SN811_22350</name>
</gene>
<dbReference type="EMBL" id="BLAP01000077">
    <property type="protein sequence ID" value="GET13735.1"/>
    <property type="molecule type" value="Genomic_DNA"/>
</dbReference>
<dbReference type="GO" id="GO:0046872">
    <property type="term" value="F:metal ion binding"/>
    <property type="evidence" value="ECO:0007669"/>
    <property type="project" value="UniProtKB-KW"/>
</dbReference>
<feature type="domain" description="Glycosyltransferase 2-like" evidence="4">
    <location>
        <begin position="533"/>
        <end position="643"/>
    </location>
</feature>
<comment type="caution">
    <text evidence="5">The sequence shown here is derived from an EMBL/GenBank/DDBJ whole genome shotgun (WGS) entry which is preliminary data.</text>
</comment>
<dbReference type="AlphaFoldDB" id="A0A6F9Y8M4"/>
<dbReference type="PANTHER" id="PTHR13778:SF47">
    <property type="entry name" value="LIPOPOLYSACCHARIDE 1,3-GALACTOSYLTRANSFERASE"/>
    <property type="match status" value="1"/>
</dbReference>
<dbReference type="Pfam" id="PF01501">
    <property type="entry name" value="Glyco_transf_8"/>
    <property type="match status" value="1"/>
</dbReference>
<dbReference type="InterPro" id="IPR001173">
    <property type="entry name" value="Glyco_trans_2-like"/>
</dbReference>
<dbReference type="CDD" id="cd04194">
    <property type="entry name" value="GT8_A4GalT_like"/>
    <property type="match status" value="1"/>
</dbReference>
<protein>
    <recommendedName>
        <fullName evidence="4">Glycosyltransferase 2-like domain-containing protein</fullName>
    </recommendedName>
</protein>
<keyword evidence="1" id="KW-0328">Glycosyltransferase</keyword>
<proteinExistence type="predicted"/>
<evidence type="ECO:0000259" key="4">
    <source>
        <dbReference type="Pfam" id="PF00535"/>
    </source>
</evidence>
<dbReference type="InterPro" id="IPR002495">
    <property type="entry name" value="Glyco_trans_8"/>
</dbReference>
<organism evidence="5">
    <name type="scientific">Ligilactobacillus agilis</name>
    <dbReference type="NCBI Taxonomy" id="1601"/>
    <lineage>
        <taxon>Bacteria</taxon>
        <taxon>Bacillati</taxon>
        <taxon>Bacillota</taxon>
        <taxon>Bacilli</taxon>
        <taxon>Lactobacillales</taxon>
        <taxon>Lactobacillaceae</taxon>
        <taxon>Ligilactobacillus</taxon>
    </lineage>
</organism>
<evidence type="ECO:0000256" key="1">
    <source>
        <dbReference type="ARBA" id="ARBA00022676"/>
    </source>
</evidence>
<dbReference type="PANTHER" id="PTHR13778">
    <property type="entry name" value="GLYCOSYLTRANSFERASE 8 DOMAIN-CONTAINING PROTEIN"/>
    <property type="match status" value="1"/>
</dbReference>
<dbReference type="RefSeq" id="WP_172578004.1">
    <property type="nucleotide sequence ID" value="NZ_BLAP01000077.1"/>
</dbReference>
<evidence type="ECO:0000256" key="2">
    <source>
        <dbReference type="ARBA" id="ARBA00022679"/>
    </source>
</evidence>
<sequence length="719" mass="81718">MEVKVTVVVIDRGSPQVKLTKCLESVAKQTLVDKEILLISPKTEVDAAVDMHLVQPATVSFSQLLRLVAKYAQGEFISILEAENFYLNEQALAKNLADLATNKADLGVAPLVVLDQGTFYFKTNPTNVHKLVTTNNIIPYMRLFEAFRYVQGSLFSRELLVDVLAEQAVKTEQQLLYYLVHTCQKAVLLPETLCCFVLTEDHQLPVFKWEEDYQYSNAQSFVQAIKQSDYHEEILDRIQLTIGVDDGLILHLEALVHSLDKNTDTPIDLYIIYASLTAESISRVKFINDKLEAVTLILRPIPKESRQFIENINIDKARLPIGTYFRIIVPEVLTDLERVIYLDTDMVVNASLKPLWQTPLEGNFIGACEDSLVFYHRRVNAEYAEYVLFGKQGERYFNAGMILMDLKLMRQYSTSFYSVQLALDTADVIKYADQDVQNLYFYGANKQIDLTYNYGLEYVQYTDRPLSEVAIIHYYGWKKPWMNMVTETFMHPSRRPAMHLYRQYHNEMKAILGDNPDVISVILAADQAQSGEFERCFEGFLTQTYTNLEILIVTAKGLTSDLQTYLKTIKPYYPNIKVVTGTMAQAVKQSQGSYLYFFNLDDLLSEKTALAQLVAACQQGVQVVYSGYQRLDLQKKVIYWQKHRSNEVRALSLAEHQKAATELTSLAGLLVTKDVAAEIVRQSGGITSAGLLKAATKAAFVDRDLWIQSFNKVRGETNA</sequence>
<dbReference type="Proteomes" id="UP000494160">
    <property type="component" value="Unassembled WGS sequence"/>
</dbReference>
<reference evidence="5" key="1">
    <citation type="submission" date="2019-10" db="EMBL/GenBank/DDBJ databases">
        <title>Lactobacillus agilis SN811 Whole Genome Sequencing Project.</title>
        <authorList>
            <person name="Suzuki S."/>
            <person name="Endo A."/>
            <person name="Maeno S."/>
            <person name="Shiwa Y."/>
            <person name="Matsutani M."/>
            <person name="Kajikawa A."/>
        </authorList>
    </citation>
    <scope>NUCLEOTIDE SEQUENCE</scope>
    <source>
        <strain evidence="5">SN811</strain>
    </source>
</reference>
<evidence type="ECO:0000313" key="5">
    <source>
        <dbReference type="EMBL" id="GET13735.1"/>
    </source>
</evidence>
<name>A0A6F9Y8M4_9LACO</name>